<dbReference type="InterPro" id="IPR037679">
    <property type="entry name" value="Apc5"/>
</dbReference>
<accession>A0A2V3ILN9</accession>
<keyword evidence="6" id="KW-1185">Reference proteome</keyword>
<dbReference type="AlphaFoldDB" id="A0A2V3ILN9"/>
<evidence type="ECO:0000256" key="1">
    <source>
        <dbReference type="ARBA" id="ARBA00022618"/>
    </source>
</evidence>
<organism evidence="5 6">
    <name type="scientific">Gracilariopsis chorda</name>
    <dbReference type="NCBI Taxonomy" id="448386"/>
    <lineage>
        <taxon>Eukaryota</taxon>
        <taxon>Rhodophyta</taxon>
        <taxon>Florideophyceae</taxon>
        <taxon>Rhodymeniophycidae</taxon>
        <taxon>Gracilariales</taxon>
        <taxon>Gracilariaceae</taxon>
        <taxon>Gracilariopsis</taxon>
    </lineage>
</organism>
<dbReference type="PANTHER" id="PTHR12830">
    <property type="entry name" value="ANAPHASE-PROMOTING COMPLEX SUBUNIT 5"/>
    <property type="match status" value="1"/>
</dbReference>
<name>A0A2V3ILN9_9FLOR</name>
<keyword evidence="3" id="KW-0833">Ubl conjugation pathway</keyword>
<reference evidence="5 6" key="1">
    <citation type="journal article" date="2018" name="Mol. Biol. Evol.">
        <title>Analysis of the draft genome of the red seaweed Gracilariopsis chorda provides insights into genome size evolution in Rhodophyta.</title>
        <authorList>
            <person name="Lee J."/>
            <person name="Yang E.C."/>
            <person name="Graf L."/>
            <person name="Yang J.H."/>
            <person name="Qiu H."/>
            <person name="Zel Zion U."/>
            <person name="Chan C.X."/>
            <person name="Stephens T.G."/>
            <person name="Weber A.P.M."/>
            <person name="Boo G.H."/>
            <person name="Boo S.M."/>
            <person name="Kim K.M."/>
            <person name="Shin Y."/>
            <person name="Jung M."/>
            <person name="Lee S.J."/>
            <person name="Yim H.S."/>
            <person name="Lee J.H."/>
            <person name="Bhattacharya D."/>
            <person name="Yoon H.S."/>
        </authorList>
    </citation>
    <scope>NUCLEOTIDE SEQUENCE [LARGE SCALE GENOMIC DNA]</scope>
    <source>
        <strain evidence="5 6">SKKU-2015</strain>
        <tissue evidence="5">Whole body</tissue>
    </source>
</reference>
<dbReference type="GO" id="GO:0070979">
    <property type="term" value="P:protein K11-linked ubiquitination"/>
    <property type="evidence" value="ECO:0007669"/>
    <property type="project" value="TreeGrafter"/>
</dbReference>
<proteinExistence type="predicted"/>
<dbReference type="GO" id="GO:0005680">
    <property type="term" value="C:anaphase-promoting complex"/>
    <property type="evidence" value="ECO:0007669"/>
    <property type="project" value="InterPro"/>
</dbReference>
<evidence type="ECO:0000256" key="3">
    <source>
        <dbReference type="ARBA" id="ARBA00022786"/>
    </source>
</evidence>
<evidence type="ECO:0000256" key="2">
    <source>
        <dbReference type="ARBA" id="ARBA00022776"/>
    </source>
</evidence>
<keyword evidence="1" id="KW-0132">Cell division</keyword>
<dbReference type="PANTHER" id="PTHR12830:SF9">
    <property type="entry name" value="ANAPHASE-PROMOTING COMPLEX SUBUNIT 5"/>
    <property type="match status" value="1"/>
</dbReference>
<keyword evidence="4" id="KW-0131">Cell cycle</keyword>
<dbReference type="GO" id="GO:0031145">
    <property type="term" value="P:anaphase-promoting complex-dependent catabolic process"/>
    <property type="evidence" value="ECO:0007669"/>
    <property type="project" value="TreeGrafter"/>
</dbReference>
<evidence type="ECO:0000256" key="4">
    <source>
        <dbReference type="ARBA" id="ARBA00023306"/>
    </source>
</evidence>
<keyword evidence="2" id="KW-0498">Mitosis</keyword>
<dbReference type="EMBL" id="NBIV01000141">
    <property type="protein sequence ID" value="PXF42996.1"/>
    <property type="molecule type" value="Genomic_DNA"/>
</dbReference>
<gene>
    <name evidence="5" type="ORF">BWQ96_07244</name>
</gene>
<dbReference type="GO" id="GO:0051301">
    <property type="term" value="P:cell division"/>
    <property type="evidence" value="ECO:0007669"/>
    <property type="project" value="UniProtKB-KW"/>
</dbReference>
<comment type="caution">
    <text evidence="5">The sequence shown here is derived from an EMBL/GenBank/DDBJ whole genome shotgun (WGS) entry which is preliminary data.</text>
</comment>
<evidence type="ECO:0000313" key="6">
    <source>
        <dbReference type="Proteomes" id="UP000247409"/>
    </source>
</evidence>
<dbReference type="Proteomes" id="UP000247409">
    <property type="component" value="Unassembled WGS sequence"/>
</dbReference>
<evidence type="ECO:0000313" key="5">
    <source>
        <dbReference type="EMBL" id="PXF42996.1"/>
    </source>
</evidence>
<protein>
    <submittedName>
        <fullName evidence="5">Uncharacterized protein</fullName>
    </submittedName>
</protein>
<dbReference type="GO" id="GO:0045842">
    <property type="term" value="P:positive regulation of mitotic metaphase/anaphase transition"/>
    <property type="evidence" value="ECO:0007669"/>
    <property type="project" value="TreeGrafter"/>
</dbReference>
<sequence>MEADVKCFLLAEDSRAAADQALKLAKRAAVYSRPERVVTGLRLRAEAFLSAEEAGGALSDTLAAASLAEAMHLDAAHVRSSLTVVETLLRLESPAKQVNATLTPILPRALEGLGSLVRARACQLHAECLMKACAETESVPDKQVVKLVQQALEGYMSNGDINGVRDGLYILARVHHWRGEIPLRNRMSYLFNQHVDGLGKQQSSWFVTKCDLENS</sequence>